<dbReference type="PANTHER" id="PTHR43157">
    <property type="entry name" value="PHOSPHATIDYLINOSITOL-GLYCAN BIOSYNTHESIS CLASS F PROTEIN-RELATED"/>
    <property type="match status" value="1"/>
</dbReference>
<dbReference type="InterPro" id="IPR002347">
    <property type="entry name" value="SDR_fam"/>
</dbReference>
<evidence type="ECO:0000313" key="3">
    <source>
        <dbReference type="EMBL" id="TCO13569.1"/>
    </source>
</evidence>
<dbReference type="Proteomes" id="UP000295818">
    <property type="component" value="Unassembled WGS sequence"/>
</dbReference>
<sequence length="270" mass="28569">MELEGATVVLTGATTGIGRTTAVALAPRTRRLIVHGPQSPAEVAELLAQLRGGTRPGGEIVYLQADYGELEAIERLAEGIRSATDRVDALINNAARPGAPARTLSRDGIELTLQTNYLAPVALTTALLDLMPSGRIVNVASATHLSATLHLDDLELARHAYAPSTAYAHSKLALVTYTCWLAKNLPSPSIEVVSMHPGVIATDLLHAMFSIGGDSVEYAAANLLEVASLTGDNGTYYDERVPAPPNPTAQDPEAQSRLHQLTTNLLGRRA</sequence>
<comment type="caution">
    <text evidence="3">The sequence shown here is derived from an EMBL/GenBank/DDBJ whole genome shotgun (WGS) entry which is preliminary data.</text>
</comment>
<proteinExistence type="inferred from homology"/>
<dbReference type="PRINTS" id="PR00081">
    <property type="entry name" value="GDHRDH"/>
</dbReference>
<dbReference type="EMBL" id="SLWM01000022">
    <property type="protein sequence ID" value="TCO13569.1"/>
    <property type="molecule type" value="Genomic_DNA"/>
</dbReference>
<organism evidence="3 4">
    <name type="scientific">Kribbella orskensis</name>
    <dbReference type="NCBI Taxonomy" id="2512216"/>
    <lineage>
        <taxon>Bacteria</taxon>
        <taxon>Bacillati</taxon>
        <taxon>Actinomycetota</taxon>
        <taxon>Actinomycetes</taxon>
        <taxon>Propionibacteriales</taxon>
        <taxon>Kribbellaceae</taxon>
        <taxon>Kribbella</taxon>
    </lineage>
</organism>
<comment type="similarity">
    <text evidence="2">Belongs to the short-chain dehydrogenases/reductases (SDR) family.</text>
</comment>
<evidence type="ECO:0000256" key="2">
    <source>
        <dbReference type="RuleBase" id="RU000363"/>
    </source>
</evidence>
<keyword evidence="4" id="KW-1185">Reference proteome</keyword>
<dbReference type="PANTHER" id="PTHR43157:SF31">
    <property type="entry name" value="PHOSPHATIDYLINOSITOL-GLYCAN BIOSYNTHESIS CLASS F PROTEIN"/>
    <property type="match status" value="1"/>
</dbReference>
<accession>A0ABY2BAB4</accession>
<name>A0ABY2BAB4_9ACTN</name>
<evidence type="ECO:0000256" key="1">
    <source>
        <dbReference type="ARBA" id="ARBA00023002"/>
    </source>
</evidence>
<protein>
    <submittedName>
        <fullName evidence="3">NAD(P)-dependent dehydrogenase (Short-subunit alcohol dehydrogenase family)</fullName>
    </submittedName>
</protein>
<reference evidence="3 4" key="1">
    <citation type="journal article" date="2015" name="Stand. Genomic Sci.">
        <title>Genomic Encyclopedia of Bacterial and Archaeal Type Strains, Phase III: the genomes of soil and plant-associated and newly described type strains.</title>
        <authorList>
            <person name="Whitman W.B."/>
            <person name="Woyke T."/>
            <person name="Klenk H.P."/>
            <person name="Zhou Y."/>
            <person name="Lilburn T.G."/>
            <person name="Beck B.J."/>
            <person name="De Vos P."/>
            <person name="Vandamme P."/>
            <person name="Eisen J.A."/>
            <person name="Garrity G."/>
            <person name="Hugenholtz P."/>
            <person name="Kyrpides N.C."/>
        </authorList>
    </citation>
    <scope>NUCLEOTIDE SEQUENCE [LARGE SCALE GENOMIC DNA]</scope>
    <source>
        <strain evidence="3 4">VKM Ac-2538</strain>
    </source>
</reference>
<dbReference type="Pfam" id="PF00106">
    <property type="entry name" value="adh_short"/>
    <property type="match status" value="1"/>
</dbReference>
<dbReference type="Gene3D" id="3.40.50.720">
    <property type="entry name" value="NAD(P)-binding Rossmann-like Domain"/>
    <property type="match status" value="1"/>
</dbReference>
<dbReference type="PRINTS" id="PR00080">
    <property type="entry name" value="SDRFAMILY"/>
</dbReference>
<dbReference type="RefSeq" id="WP_132194700.1">
    <property type="nucleotide sequence ID" value="NZ_SLWM01000022.1"/>
</dbReference>
<evidence type="ECO:0000313" key="4">
    <source>
        <dbReference type="Proteomes" id="UP000295818"/>
    </source>
</evidence>
<dbReference type="SUPFAM" id="SSF51735">
    <property type="entry name" value="NAD(P)-binding Rossmann-fold domains"/>
    <property type="match status" value="1"/>
</dbReference>
<gene>
    <name evidence="3" type="ORF">EV644_12244</name>
</gene>
<dbReference type="InterPro" id="IPR036291">
    <property type="entry name" value="NAD(P)-bd_dom_sf"/>
</dbReference>
<keyword evidence="1" id="KW-0560">Oxidoreductase</keyword>